<dbReference type="PANTHER" id="PTHR42852:SF13">
    <property type="entry name" value="PROTEIN DIPZ"/>
    <property type="match status" value="1"/>
</dbReference>
<protein>
    <submittedName>
        <fullName evidence="5">TlpA disulfide reductase family protein</fullName>
    </submittedName>
</protein>
<evidence type="ECO:0000256" key="3">
    <source>
        <dbReference type="ARBA" id="ARBA00023284"/>
    </source>
</evidence>
<comment type="subcellular location">
    <subcellularLocation>
        <location evidence="1">Cell envelope</location>
    </subcellularLocation>
</comment>
<dbReference type="PROSITE" id="PS51352">
    <property type="entry name" value="THIOREDOXIN_2"/>
    <property type="match status" value="1"/>
</dbReference>
<dbReference type="GO" id="GO:0015036">
    <property type="term" value="F:disulfide oxidoreductase activity"/>
    <property type="evidence" value="ECO:0007669"/>
    <property type="project" value="UniProtKB-ARBA"/>
</dbReference>
<dbReference type="Pfam" id="PF08534">
    <property type="entry name" value="Redoxin"/>
    <property type="match status" value="1"/>
</dbReference>
<dbReference type="SUPFAM" id="SSF52833">
    <property type="entry name" value="Thioredoxin-like"/>
    <property type="match status" value="1"/>
</dbReference>
<dbReference type="AlphaFoldDB" id="A0AAE4GEA8"/>
<dbReference type="Gene3D" id="3.40.30.10">
    <property type="entry name" value="Glutaredoxin"/>
    <property type="match status" value="1"/>
</dbReference>
<dbReference type="InterPro" id="IPR036249">
    <property type="entry name" value="Thioredoxin-like_sf"/>
</dbReference>
<dbReference type="InterPro" id="IPR013766">
    <property type="entry name" value="Thioredoxin_domain"/>
</dbReference>
<dbReference type="GO" id="GO:0030313">
    <property type="term" value="C:cell envelope"/>
    <property type="evidence" value="ECO:0007669"/>
    <property type="project" value="UniProtKB-SubCell"/>
</dbReference>
<organism evidence="5">
    <name type="scientific">Herbaspirillum huttiense subsp. nephrolepidis</name>
    <dbReference type="NCBI Taxonomy" id="3075126"/>
    <lineage>
        <taxon>Bacteria</taxon>
        <taxon>Pseudomonadati</taxon>
        <taxon>Pseudomonadota</taxon>
        <taxon>Betaproteobacteria</taxon>
        <taxon>Burkholderiales</taxon>
        <taxon>Oxalobacteraceae</taxon>
        <taxon>Herbaspirillum</taxon>
    </lineage>
</organism>
<evidence type="ECO:0000259" key="4">
    <source>
        <dbReference type="PROSITE" id="PS51352"/>
    </source>
</evidence>
<dbReference type="RefSeq" id="WP_284078243.1">
    <property type="nucleotide sequence ID" value="NZ_JAVLSM010000031.1"/>
</dbReference>
<dbReference type="PANTHER" id="PTHR42852">
    <property type="entry name" value="THIOL:DISULFIDE INTERCHANGE PROTEIN DSBE"/>
    <property type="match status" value="1"/>
</dbReference>
<feature type="domain" description="Thioredoxin" evidence="4">
    <location>
        <begin position="109"/>
        <end position="246"/>
    </location>
</feature>
<accession>A0AAE4GEA8</accession>
<dbReference type="PROSITE" id="PS00194">
    <property type="entry name" value="THIOREDOXIN_1"/>
    <property type="match status" value="1"/>
</dbReference>
<dbReference type="EMBL" id="JAVRAA010000029">
    <property type="protein sequence ID" value="MDT0340864.1"/>
    <property type="molecule type" value="Genomic_DNA"/>
</dbReference>
<gene>
    <name evidence="5" type="ORF">RJN63_28825</name>
</gene>
<evidence type="ECO:0000256" key="2">
    <source>
        <dbReference type="ARBA" id="ARBA00022748"/>
    </source>
</evidence>
<evidence type="ECO:0000313" key="5">
    <source>
        <dbReference type="EMBL" id="MDT0340864.1"/>
    </source>
</evidence>
<dbReference type="InterPro" id="IPR017937">
    <property type="entry name" value="Thioredoxin_CS"/>
</dbReference>
<keyword evidence="3" id="KW-0676">Redox-active center</keyword>
<dbReference type="GO" id="GO:0017004">
    <property type="term" value="P:cytochrome complex assembly"/>
    <property type="evidence" value="ECO:0007669"/>
    <property type="project" value="UniProtKB-KW"/>
</dbReference>
<name>A0AAE4GEA8_9BURK</name>
<keyword evidence="2" id="KW-0201">Cytochrome c-type biogenesis</keyword>
<comment type="caution">
    <text evidence="5">The sequence shown here is derived from an EMBL/GenBank/DDBJ whole genome shotgun (WGS) entry which is preliminary data.</text>
</comment>
<proteinExistence type="predicted"/>
<sequence length="248" mass="27435">MLAHSVAAWFRTRRGVDPGPVLWKMIVFGFLAGRSIFVLRHHEIYSNVPSLIIDFRDGGFDNMAGFATAVLVGMELSRRSTTLRKPLLTATLTGCFVFFGGSALNHALTPVGLPVPTIEVRRLDNTTVPLSAFVGRPLIINLWATWCPPCRREMPVLKAAQLAHPEIHFVFVNQGESAATVQSYLDANELQMPNIVLDPAKQVSARTGSSGYPTTLFYDAQGRLYKRHMGELSRATLTEKIDSFFGSR</sequence>
<dbReference type="InterPro" id="IPR013740">
    <property type="entry name" value="Redoxin"/>
</dbReference>
<reference evidence="5" key="1">
    <citation type="submission" date="2023-02" db="EMBL/GenBank/DDBJ databases">
        <title>Description of Herbaspirillum huttiense subsp. nephrolepsisexaltata and Herbaspirillum huttiense subsp. lycopersicon.</title>
        <authorList>
            <person name="Poudel M."/>
            <person name="Sharma A."/>
            <person name="Goss E."/>
            <person name="Tapia J.H."/>
            <person name="Harmon C.M."/>
            <person name="Jones J.B."/>
        </authorList>
    </citation>
    <scope>NUCLEOTIDE SEQUENCE</scope>
    <source>
        <strain evidence="5">NC40101</strain>
    </source>
</reference>
<dbReference type="InterPro" id="IPR050553">
    <property type="entry name" value="Thioredoxin_ResA/DsbE_sf"/>
</dbReference>
<evidence type="ECO:0000256" key="1">
    <source>
        <dbReference type="ARBA" id="ARBA00004196"/>
    </source>
</evidence>
<dbReference type="CDD" id="cd02966">
    <property type="entry name" value="TlpA_like_family"/>
    <property type="match status" value="1"/>
</dbReference>